<keyword evidence="4" id="KW-1185">Reference proteome</keyword>
<feature type="domain" description="Putative T7SS secretion signal" evidence="2">
    <location>
        <begin position="5"/>
        <end position="193"/>
    </location>
</feature>
<dbReference type="Proteomes" id="UP001597351">
    <property type="component" value="Unassembled WGS sequence"/>
</dbReference>
<dbReference type="EMBL" id="JBHUGD010000003">
    <property type="protein sequence ID" value="MFD1947278.1"/>
    <property type="molecule type" value="Genomic_DNA"/>
</dbReference>
<dbReference type="InterPro" id="IPR049082">
    <property type="entry name" value="T7SS_signal"/>
</dbReference>
<gene>
    <name evidence="3" type="ORF">ACFSDE_10785</name>
</gene>
<proteinExistence type="predicted"/>
<evidence type="ECO:0000313" key="3">
    <source>
        <dbReference type="EMBL" id="MFD1947278.1"/>
    </source>
</evidence>
<feature type="region of interest" description="Disordered" evidence="1">
    <location>
        <begin position="1"/>
        <end position="24"/>
    </location>
</feature>
<name>A0ABW4TLG1_9ACTN</name>
<dbReference type="RefSeq" id="WP_343918220.1">
    <property type="nucleotide sequence ID" value="NZ_BAAAJT010000002.1"/>
</dbReference>
<evidence type="ECO:0000259" key="2">
    <source>
        <dbReference type="Pfam" id="PF21725"/>
    </source>
</evidence>
<comment type="caution">
    <text evidence="3">The sequence shown here is derived from an EMBL/GenBank/DDBJ whole genome shotgun (WGS) entry which is preliminary data.</text>
</comment>
<protein>
    <submittedName>
        <fullName evidence="3">T7SS-secreted protein</fullName>
    </submittedName>
</protein>
<dbReference type="Pfam" id="PF21725">
    <property type="entry name" value="T7SS_signal"/>
    <property type="match status" value="1"/>
</dbReference>
<reference evidence="4" key="1">
    <citation type="journal article" date="2019" name="Int. J. Syst. Evol. Microbiol.">
        <title>The Global Catalogue of Microorganisms (GCM) 10K type strain sequencing project: providing services to taxonomists for standard genome sequencing and annotation.</title>
        <authorList>
            <consortium name="The Broad Institute Genomics Platform"/>
            <consortium name="The Broad Institute Genome Sequencing Center for Infectious Disease"/>
            <person name="Wu L."/>
            <person name="Ma J."/>
        </authorList>
    </citation>
    <scope>NUCLEOTIDE SEQUENCE [LARGE SCALE GENOMIC DNA]</scope>
    <source>
        <strain evidence="4">CGMCC 1.12477</strain>
    </source>
</reference>
<evidence type="ECO:0000256" key="1">
    <source>
        <dbReference type="SAM" id="MobiDB-lite"/>
    </source>
</evidence>
<organism evidence="3 4">
    <name type="scientific">Nocardioides aestuarii</name>
    <dbReference type="NCBI Taxonomy" id="252231"/>
    <lineage>
        <taxon>Bacteria</taxon>
        <taxon>Bacillati</taxon>
        <taxon>Actinomycetota</taxon>
        <taxon>Actinomycetes</taxon>
        <taxon>Propionibacteriales</taxon>
        <taxon>Nocardioidaceae</taxon>
        <taxon>Nocardioides</taxon>
    </lineage>
</organism>
<evidence type="ECO:0000313" key="4">
    <source>
        <dbReference type="Proteomes" id="UP001597351"/>
    </source>
</evidence>
<sequence length="444" mass="45515">MSAPASKQLGETHDPKQLVPGEPSHVDANVTALADQHTLVGDKYDLVRAVSVPGWTGLTAWGYEAAFEAELEKWKAYLSLLEKARTTLSTYAGALRTAQAEAQRAIEKWDEGEQATAEALTAHHEAVQAWNDPLCAPATSPSPFAGPPVPTMRPARPGPFVDPGEALREEAQQILDGARQGLEEAGQTALVALGGLEGAKTEGEGDWFGAEGSAEGPSFSWDFWEDTFGDDPGHGPGGDYDDDHDGGPFKISLGHVEGKAWVGRAEGSWEDYWGPVKVNADGSVSLLGADGEAEATIDGSGLRINAEGRVVLASAEGSVGGDYGYAEGKLSGDGYVGLSGDGHVIADTTGLHAGGELFAGGRVGGTAEGDVGGVGGGVTAEGWAGAGISGDADIGWDDGKLTLGGSGGIAWGLGGKIGGEVTLDFPEMWETGGDIVEGIGGWFD</sequence>
<accession>A0ABW4TLG1</accession>